<name>A0ABP1LBM7_9EUKA</name>
<gene>
    <name evidence="1" type="ORF">HINF_LOCUS59712</name>
</gene>
<comment type="caution">
    <text evidence="1">The sequence shown here is derived from an EMBL/GenBank/DDBJ whole genome shotgun (WGS) entry which is preliminary data.</text>
</comment>
<protein>
    <submittedName>
        <fullName evidence="1">Uncharacterized protein</fullName>
    </submittedName>
</protein>
<dbReference type="EMBL" id="CAXDID020000344">
    <property type="protein sequence ID" value="CAL6080113.1"/>
    <property type="molecule type" value="Genomic_DNA"/>
</dbReference>
<keyword evidence="2" id="KW-1185">Reference proteome</keyword>
<proteinExistence type="predicted"/>
<organism evidence="1 2">
    <name type="scientific">Hexamita inflata</name>
    <dbReference type="NCBI Taxonomy" id="28002"/>
    <lineage>
        <taxon>Eukaryota</taxon>
        <taxon>Metamonada</taxon>
        <taxon>Diplomonadida</taxon>
        <taxon>Hexamitidae</taxon>
        <taxon>Hexamitinae</taxon>
        <taxon>Hexamita</taxon>
    </lineage>
</organism>
<dbReference type="Proteomes" id="UP001642409">
    <property type="component" value="Unassembled WGS sequence"/>
</dbReference>
<reference evidence="1 2" key="1">
    <citation type="submission" date="2024-07" db="EMBL/GenBank/DDBJ databases">
        <authorList>
            <person name="Akdeniz Z."/>
        </authorList>
    </citation>
    <scope>NUCLEOTIDE SEQUENCE [LARGE SCALE GENOMIC DNA]</scope>
</reference>
<evidence type="ECO:0000313" key="2">
    <source>
        <dbReference type="Proteomes" id="UP001642409"/>
    </source>
</evidence>
<sequence>MNMKLHSMGQQDYKESYFRNYIDIIQYRDQLTFYKHFIENTPNDSEKLEYLFELTIESDYNSIKSSMVRFEEQSNLQKFNTYSNIVIKKYINDKITALEIQNMITQLCALSEMVWQNEQQAGELKKYNVKLQIKTVLMTDTSITQQIAETLLDDMIDKTIRNNTKSQLIQLAQNILKISVKASGCLSSCFK</sequence>
<evidence type="ECO:0000313" key="1">
    <source>
        <dbReference type="EMBL" id="CAL6080113.1"/>
    </source>
</evidence>
<accession>A0ABP1LBM7</accession>